<evidence type="ECO:0000256" key="7">
    <source>
        <dbReference type="ARBA" id="ARBA00023204"/>
    </source>
</evidence>
<evidence type="ECO:0000256" key="8">
    <source>
        <dbReference type="ARBA" id="ARBA00033408"/>
    </source>
</evidence>
<dbReference type="PANTHER" id="PTHR11059:SF0">
    <property type="entry name" value="DNA REPAIR PROTEIN RECN"/>
    <property type="match status" value="1"/>
</dbReference>
<dbReference type="EMBL" id="QBMC01000206">
    <property type="protein sequence ID" value="PZO10769.1"/>
    <property type="molecule type" value="Genomic_DNA"/>
</dbReference>
<dbReference type="SUPFAM" id="SSF52540">
    <property type="entry name" value="P-loop containing nucleoside triphosphate hydrolases"/>
    <property type="match status" value="1"/>
</dbReference>
<dbReference type="GO" id="GO:0043590">
    <property type="term" value="C:bacterial nucleoid"/>
    <property type="evidence" value="ECO:0007669"/>
    <property type="project" value="TreeGrafter"/>
</dbReference>
<dbReference type="InterPro" id="IPR004604">
    <property type="entry name" value="DNA_recomb/repair_RecN"/>
</dbReference>
<evidence type="ECO:0000256" key="5">
    <source>
        <dbReference type="ARBA" id="ARBA00022763"/>
    </source>
</evidence>
<protein>
    <recommendedName>
        <fullName evidence="3">DNA repair protein RecN</fullName>
    </recommendedName>
    <alternativeName>
        <fullName evidence="8">Recombination protein N</fullName>
    </alternativeName>
</protein>
<organism evidence="11 12">
    <name type="scientific">Leptolyngbya foveolarum</name>
    <dbReference type="NCBI Taxonomy" id="47253"/>
    <lineage>
        <taxon>Bacteria</taxon>
        <taxon>Bacillati</taxon>
        <taxon>Cyanobacteriota</taxon>
        <taxon>Cyanophyceae</taxon>
        <taxon>Leptolyngbyales</taxon>
        <taxon>Leptolyngbyaceae</taxon>
        <taxon>Leptolyngbya group</taxon>
        <taxon>Leptolyngbya</taxon>
    </lineage>
</organism>
<feature type="domain" description="RecF/RecN/SMC N-terminal" evidence="10">
    <location>
        <begin position="2"/>
        <end position="510"/>
    </location>
</feature>
<evidence type="ECO:0000256" key="2">
    <source>
        <dbReference type="ARBA" id="ARBA00009441"/>
    </source>
</evidence>
<sequence>MLVSLKIENFALIDQLDLELQPGLNVLTGETGAGKSIILDAIDAVLGGKASGRWVRTGTDKAHIEAAFNLDSRVSSWLKENEIPTKGDLFVCRRELTAGKNSVRSKSRLNGVVVKKPQMDELRRLLIEITAQGQTMQLGSPDIQRDWLDGFGDKTLVKQKQQVATDYETAAAAKKLLDTCRRAEQQRTDQLDMFEFQSKELTAAAIEDPNELESLQIEHHRLSHSVELQQQSYQTYQLLYENDEGEACTDMLGQAEATLSDMLRFDPEVEAILEMVGEAIAQVQEAGRQINAYGENIETDPERLEEIDQRIAQLQQLCRKYNRDLPALIEYYQGIQASLAALTGDGQSIEDLEADYKQKQTVLLKSCDQLTKLRQTAAEKLEKNLVAQLKPLAMERVKFKVGIQSQAPTIHGADLISFLFSPNPGEPLQPLLEIASGGEMSRFLLALKACFSSIDPIGTMVFDEIDVGVSGRVAQAIAEKLYQLGQSHQVLCVTHQPLVAAMADAHYHVGKHVVSAPLEISAKGRQPKRKTAASKSAVADITADSSNSSEEAKARAKIAAQVKQAADQQKGAEPEATADAEERTIVKVTPLDALERREELAQLAGGKSHSEAIAFADSLLLQAETIRKAG</sequence>
<dbReference type="Pfam" id="PF02463">
    <property type="entry name" value="SMC_N"/>
    <property type="match status" value="1"/>
</dbReference>
<dbReference type="GO" id="GO:0009432">
    <property type="term" value="P:SOS response"/>
    <property type="evidence" value="ECO:0007669"/>
    <property type="project" value="TreeGrafter"/>
</dbReference>
<feature type="region of interest" description="Disordered" evidence="9">
    <location>
        <begin position="520"/>
        <end position="555"/>
    </location>
</feature>
<evidence type="ECO:0000313" key="12">
    <source>
        <dbReference type="Proteomes" id="UP000249354"/>
    </source>
</evidence>
<dbReference type="GO" id="GO:0006281">
    <property type="term" value="P:DNA repair"/>
    <property type="evidence" value="ECO:0007669"/>
    <property type="project" value="UniProtKB-KW"/>
</dbReference>
<proteinExistence type="inferred from homology"/>
<evidence type="ECO:0000256" key="9">
    <source>
        <dbReference type="SAM" id="MobiDB-lite"/>
    </source>
</evidence>
<keyword evidence="6" id="KW-0067">ATP-binding</keyword>
<dbReference type="InterPro" id="IPR027417">
    <property type="entry name" value="P-loop_NTPase"/>
</dbReference>
<dbReference type="AlphaFoldDB" id="A0A2W4U0H4"/>
<dbReference type="InterPro" id="IPR003395">
    <property type="entry name" value="RecF/RecN/SMC_N"/>
</dbReference>
<dbReference type="CDD" id="cd03241">
    <property type="entry name" value="ABC_RecN"/>
    <property type="match status" value="2"/>
</dbReference>
<reference evidence="11 12" key="2">
    <citation type="submission" date="2018-06" db="EMBL/GenBank/DDBJ databases">
        <title>Metagenomic assembly of (sub)arctic Cyanobacteria and their associated microbiome from non-axenic cultures.</title>
        <authorList>
            <person name="Baurain D."/>
        </authorList>
    </citation>
    <scope>NUCLEOTIDE SEQUENCE [LARGE SCALE GENOMIC DNA]</scope>
    <source>
        <strain evidence="11">ULC129bin1</strain>
    </source>
</reference>
<dbReference type="NCBIfam" id="TIGR00634">
    <property type="entry name" value="recN"/>
    <property type="match status" value="1"/>
</dbReference>
<dbReference type="PANTHER" id="PTHR11059">
    <property type="entry name" value="DNA REPAIR PROTEIN RECN"/>
    <property type="match status" value="1"/>
</dbReference>
<reference evidence="12" key="1">
    <citation type="submission" date="2018-04" db="EMBL/GenBank/DDBJ databases">
        <authorList>
            <person name="Cornet L."/>
        </authorList>
    </citation>
    <scope>NUCLEOTIDE SEQUENCE [LARGE SCALE GENOMIC DNA]</scope>
</reference>
<keyword evidence="7" id="KW-0234">DNA repair</keyword>
<dbReference type="Gene3D" id="3.40.50.300">
    <property type="entry name" value="P-loop containing nucleotide triphosphate hydrolases"/>
    <property type="match status" value="2"/>
</dbReference>
<accession>A0A2W4U0H4</accession>
<evidence type="ECO:0000256" key="6">
    <source>
        <dbReference type="ARBA" id="ARBA00022840"/>
    </source>
</evidence>
<evidence type="ECO:0000256" key="1">
    <source>
        <dbReference type="ARBA" id="ARBA00003618"/>
    </source>
</evidence>
<dbReference type="Proteomes" id="UP000249354">
    <property type="component" value="Unassembled WGS sequence"/>
</dbReference>
<comment type="caution">
    <text evidence="11">The sequence shown here is derived from an EMBL/GenBank/DDBJ whole genome shotgun (WGS) entry which is preliminary data.</text>
</comment>
<keyword evidence="5" id="KW-0227">DNA damage</keyword>
<evidence type="ECO:0000259" key="10">
    <source>
        <dbReference type="Pfam" id="PF02463"/>
    </source>
</evidence>
<comment type="function">
    <text evidence="1">May be involved in recombinational repair of damaged DNA.</text>
</comment>
<keyword evidence="4" id="KW-0547">Nucleotide-binding</keyword>
<dbReference type="GO" id="GO:0006310">
    <property type="term" value="P:DNA recombination"/>
    <property type="evidence" value="ECO:0007669"/>
    <property type="project" value="InterPro"/>
</dbReference>
<evidence type="ECO:0000256" key="3">
    <source>
        <dbReference type="ARBA" id="ARBA00021315"/>
    </source>
</evidence>
<comment type="similarity">
    <text evidence="2">Belongs to the RecN family.</text>
</comment>
<evidence type="ECO:0000313" key="11">
    <source>
        <dbReference type="EMBL" id="PZO10769.1"/>
    </source>
</evidence>
<name>A0A2W4U0H4_9CYAN</name>
<feature type="region of interest" description="Disordered" evidence="9">
    <location>
        <begin position="565"/>
        <end position="584"/>
    </location>
</feature>
<gene>
    <name evidence="11" type="primary">recN</name>
    <name evidence="11" type="ORF">DCF25_20195</name>
</gene>
<evidence type="ECO:0000256" key="4">
    <source>
        <dbReference type="ARBA" id="ARBA00022741"/>
    </source>
</evidence>
<dbReference type="GO" id="GO:0005524">
    <property type="term" value="F:ATP binding"/>
    <property type="evidence" value="ECO:0007669"/>
    <property type="project" value="UniProtKB-KW"/>
</dbReference>